<reference evidence="2 3" key="1">
    <citation type="submission" date="2019-04" db="EMBL/GenBank/DDBJ databases">
        <title>Geobacter oryzae sp. nov., ferric-reducing bacteria isolated from paddy soil.</title>
        <authorList>
            <person name="Xu Z."/>
            <person name="Masuda Y."/>
            <person name="Itoh H."/>
            <person name="Senoo K."/>
        </authorList>
    </citation>
    <scope>NUCLEOTIDE SEQUENCE [LARGE SCALE GENOMIC DNA]</scope>
    <source>
        <strain evidence="2 3">Red111</strain>
    </source>
</reference>
<evidence type="ECO:0000256" key="1">
    <source>
        <dbReference type="SAM" id="Phobius"/>
    </source>
</evidence>
<dbReference type="AlphaFoldDB" id="A0A4S1CLR5"/>
<proteinExistence type="predicted"/>
<dbReference type="RefSeq" id="WP_135869042.1">
    <property type="nucleotide sequence ID" value="NZ_SRSC01000001.1"/>
</dbReference>
<comment type="caution">
    <text evidence="2">The sequence shown here is derived from an EMBL/GenBank/DDBJ whole genome shotgun (WGS) entry which is preliminary data.</text>
</comment>
<protein>
    <submittedName>
        <fullName evidence="2">Uncharacterized protein</fullName>
    </submittedName>
</protein>
<keyword evidence="1" id="KW-0812">Transmembrane</keyword>
<evidence type="ECO:0000313" key="3">
    <source>
        <dbReference type="Proteomes" id="UP000306416"/>
    </source>
</evidence>
<keyword evidence="3" id="KW-1185">Reference proteome</keyword>
<keyword evidence="1" id="KW-1133">Transmembrane helix</keyword>
<organism evidence="2 3">
    <name type="scientific">Geomonas terrae</name>
    <dbReference type="NCBI Taxonomy" id="2562681"/>
    <lineage>
        <taxon>Bacteria</taxon>
        <taxon>Pseudomonadati</taxon>
        <taxon>Thermodesulfobacteriota</taxon>
        <taxon>Desulfuromonadia</taxon>
        <taxon>Geobacterales</taxon>
        <taxon>Geobacteraceae</taxon>
        <taxon>Geomonas</taxon>
    </lineage>
</organism>
<keyword evidence="1" id="KW-0472">Membrane</keyword>
<feature type="transmembrane region" description="Helical" evidence="1">
    <location>
        <begin position="45"/>
        <end position="67"/>
    </location>
</feature>
<feature type="transmembrane region" description="Helical" evidence="1">
    <location>
        <begin position="12"/>
        <end position="33"/>
    </location>
</feature>
<gene>
    <name evidence="2" type="ORF">E4633_04440</name>
</gene>
<dbReference type="EMBL" id="SRSC01000001">
    <property type="protein sequence ID" value="TGU74717.1"/>
    <property type="molecule type" value="Genomic_DNA"/>
</dbReference>
<name>A0A4S1CLR5_9BACT</name>
<evidence type="ECO:0000313" key="2">
    <source>
        <dbReference type="EMBL" id="TGU74717.1"/>
    </source>
</evidence>
<sequence>MPAILDQKKINKTVKIFTVAQFGLIALLVYTAVKFQHHLLALNRGYRFMNGVVAAFVIQLLLFYPIYRFAAKEAERDFSLIDRELSERESKEFSKKKRWADITKISTLGFYFIFSLAAPADPFILSIIIYSFLLTILTYLQCYSFAVKKLSK</sequence>
<accession>A0A4S1CLR5</accession>
<dbReference type="Proteomes" id="UP000306416">
    <property type="component" value="Unassembled WGS sequence"/>
</dbReference>
<feature type="transmembrane region" description="Helical" evidence="1">
    <location>
        <begin position="99"/>
        <end position="117"/>
    </location>
</feature>
<feature type="transmembrane region" description="Helical" evidence="1">
    <location>
        <begin position="123"/>
        <end position="146"/>
    </location>
</feature>